<organism evidence="1">
    <name type="scientific">marine sediment metagenome</name>
    <dbReference type="NCBI Taxonomy" id="412755"/>
    <lineage>
        <taxon>unclassified sequences</taxon>
        <taxon>metagenomes</taxon>
        <taxon>ecological metagenomes</taxon>
    </lineage>
</organism>
<reference evidence="1" key="1">
    <citation type="journal article" date="2014" name="Front. Microbiol.">
        <title>High frequency of phylogenetically diverse reductive dehalogenase-homologous genes in deep subseafloor sedimentary metagenomes.</title>
        <authorList>
            <person name="Kawai M."/>
            <person name="Futagami T."/>
            <person name="Toyoda A."/>
            <person name="Takaki Y."/>
            <person name="Nishi S."/>
            <person name="Hori S."/>
            <person name="Arai W."/>
            <person name="Tsubouchi T."/>
            <person name="Morono Y."/>
            <person name="Uchiyama I."/>
            <person name="Ito T."/>
            <person name="Fujiyama A."/>
            <person name="Inagaki F."/>
            <person name="Takami H."/>
        </authorList>
    </citation>
    <scope>NUCLEOTIDE SEQUENCE</scope>
    <source>
        <strain evidence="1">Expedition CK06-06</strain>
    </source>
</reference>
<name>X1A5E0_9ZZZZ</name>
<comment type="caution">
    <text evidence="1">The sequence shown here is derived from an EMBL/GenBank/DDBJ whole genome shotgun (WGS) entry which is preliminary data.</text>
</comment>
<evidence type="ECO:0000313" key="1">
    <source>
        <dbReference type="EMBL" id="GAG77375.1"/>
    </source>
</evidence>
<protein>
    <submittedName>
        <fullName evidence="1">Uncharacterized protein</fullName>
    </submittedName>
</protein>
<dbReference type="AlphaFoldDB" id="X1A5E0"/>
<sequence length="41" mass="4715">MRTKAGFYNVSKGAYDQIDTKDCIENIIIFIKECNENKADD</sequence>
<accession>X1A5E0</accession>
<gene>
    <name evidence="1" type="ORF">S01H4_29211</name>
</gene>
<dbReference type="EMBL" id="BART01014809">
    <property type="protein sequence ID" value="GAG77375.1"/>
    <property type="molecule type" value="Genomic_DNA"/>
</dbReference>
<proteinExistence type="predicted"/>